<gene>
    <name evidence="2" type="ORF">ElyMa_005690200</name>
</gene>
<evidence type="ECO:0000313" key="2">
    <source>
        <dbReference type="EMBL" id="GFR71867.1"/>
    </source>
</evidence>
<feature type="compositionally biased region" description="Low complexity" evidence="1">
    <location>
        <begin position="60"/>
        <end position="81"/>
    </location>
</feature>
<feature type="region of interest" description="Disordered" evidence="1">
    <location>
        <begin position="48"/>
        <end position="81"/>
    </location>
</feature>
<sequence length="81" mass="9570">MNNHRHYYDHTLPQDHLLTTCYYHNNEHHHYSYPFQPPQLQLRPLQPHTAIKQHPPPPSLLLTPPLQLSQPLQPLDLPTTT</sequence>
<organism evidence="2 3">
    <name type="scientific">Elysia marginata</name>
    <dbReference type="NCBI Taxonomy" id="1093978"/>
    <lineage>
        <taxon>Eukaryota</taxon>
        <taxon>Metazoa</taxon>
        <taxon>Spiralia</taxon>
        <taxon>Lophotrochozoa</taxon>
        <taxon>Mollusca</taxon>
        <taxon>Gastropoda</taxon>
        <taxon>Heterobranchia</taxon>
        <taxon>Euthyneura</taxon>
        <taxon>Panpulmonata</taxon>
        <taxon>Sacoglossa</taxon>
        <taxon>Placobranchoidea</taxon>
        <taxon>Plakobranchidae</taxon>
        <taxon>Elysia</taxon>
    </lineage>
</organism>
<comment type="caution">
    <text evidence="2">The sequence shown here is derived from an EMBL/GenBank/DDBJ whole genome shotgun (WGS) entry which is preliminary data.</text>
</comment>
<dbReference type="Proteomes" id="UP000762676">
    <property type="component" value="Unassembled WGS sequence"/>
</dbReference>
<name>A0AAV4FF36_9GAST</name>
<protein>
    <submittedName>
        <fullName evidence="2">Uncharacterized protein</fullName>
    </submittedName>
</protein>
<keyword evidence="3" id="KW-1185">Reference proteome</keyword>
<dbReference type="AlphaFoldDB" id="A0AAV4FF36"/>
<dbReference type="EMBL" id="BMAT01011387">
    <property type="protein sequence ID" value="GFR71867.1"/>
    <property type="molecule type" value="Genomic_DNA"/>
</dbReference>
<accession>A0AAV4FF36</accession>
<evidence type="ECO:0000313" key="3">
    <source>
        <dbReference type="Proteomes" id="UP000762676"/>
    </source>
</evidence>
<evidence type="ECO:0000256" key="1">
    <source>
        <dbReference type="SAM" id="MobiDB-lite"/>
    </source>
</evidence>
<reference evidence="2 3" key="1">
    <citation type="journal article" date="2021" name="Elife">
        <title>Chloroplast acquisition without the gene transfer in kleptoplastic sea slugs, Plakobranchus ocellatus.</title>
        <authorList>
            <person name="Maeda T."/>
            <person name="Takahashi S."/>
            <person name="Yoshida T."/>
            <person name="Shimamura S."/>
            <person name="Takaki Y."/>
            <person name="Nagai Y."/>
            <person name="Toyoda A."/>
            <person name="Suzuki Y."/>
            <person name="Arimoto A."/>
            <person name="Ishii H."/>
            <person name="Satoh N."/>
            <person name="Nishiyama T."/>
            <person name="Hasebe M."/>
            <person name="Maruyama T."/>
            <person name="Minagawa J."/>
            <person name="Obokata J."/>
            <person name="Shigenobu S."/>
        </authorList>
    </citation>
    <scope>NUCLEOTIDE SEQUENCE [LARGE SCALE GENOMIC DNA]</scope>
</reference>
<proteinExistence type="predicted"/>